<evidence type="ECO:0000313" key="11">
    <source>
        <dbReference type="EMBL" id="MBL6818333.1"/>
    </source>
</evidence>
<gene>
    <name evidence="11" type="ORF">ISQ64_02885</name>
</gene>
<feature type="binding site" evidence="9">
    <location>
        <position position="44"/>
    </location>
    <ligand>
        <name>Fe cation</name>
        <dbReference type="ChEBI" id="CHEBI:24875"/>
    </ligand>
</feature>
<dbReference type="Pfam" id="PF00301">
    <property type="entry name" value="Rubredoxin"/>
    <property type="match status" value="1"/>
</dbReference>
<dbReference type="InterPro" id="IPR024934">
    <property type="entry name" value="Rubredoxin-like_dom"/>
</dbReference>
<keyword evidence="4 8" id="KW-0813">Transport</keyword>
<organism evidence="11 12">
    <name type="scientific">SAR86 cluster bacterium</name>
    <dbReference type="NCBI Taxonomy" id="2030880"/>
    <lineage>
        <taxon>Bacteria</taxon>
        <taxon>Pseudomonadati</taxon>
        <taxon>Pseudomonadota</taxon>
        <taxon>Gammaproteobacteria</taxon>
        <taxon>SAR86 cluster</taxon>
    </lineage>
</organism>
<comment type="caution">
    <text evidence="11">The sequence shown here is derived from an EMBL/GenBank/DDBJ whole genome shotgun (WGS) entry which is preliminary data.</text>
</comment>
<comment type="similarity">
    <text evidence="3 8">Belongs to the rubredoxin family.</text>
</comment>
<keyword evidence="6 8" id="KW-0249">Electron transport</keyword>
<evidence type="ECO:0000256" key="9">
    <source>
        <dbReference type="PIRSR" id="PIRSR000071-1"/>
    </source>
</evidence>
<evidence type="ECO:0000256" key="1">
    <source>
        <dbReference type="ARBA" id="ARBA00002792"/>
    </source>
</evidence>
<evidence type="ECO:0000256" key="8">
    <source>
        <dbReference type="PIRNR" id="PIRNR000071"/>
    </source>
</evidence>
<evidence type="ECO:0000313" key="12">
    <source>
        <dbReference type="Proteomes" id="UP000711391"/>
    </source>
</evidence>
<dbReference type="GO" id="GO:0043448">
    <property type="term" value="P:alkane catabolic process"/>
    <property type="evidence" value="ECO:0007669"/>
    <property type="project" value="TreeGrafter"/>
</dbReference>
<proteinExistence type="inferred from homology"/>
<comment type="function">
    <text evidence="1">Involved in the hydrocarbon hydroxylating system, which transfers electrons from NADH to rubredoxin reductase and then through rubredoxin to alkane 1 monooxygenase.</text>
</comment>
<dbReference type="SUPFAM" id="SSF57802">
    <property type="entry name" value="Rubredoxin-like"/>
    <property type="match status" value="1"/>
</dbReference>
<evidence type="ECO:0000259" key="10">
    <source>
        <dbReference type="PROSITE" id="PS50903"/>
    </source>
</evidence>
<feature type="binding site" evidence="9">
    <location>
        <position position="41"/>
    </location>
    <ligand>
        <name>Fe cation</name>
        <dbReference type="ChEBI" id="CHEBI:24875"/>
    </ligand>
</feature>
<comment type="pathway">
    <text evidence="2">Hydrocarbon metabolism; alkane degradation.</text>
</comment>
<sequence>MKLKKYECIVCGLIYDEALGWPDDGIEPGTRWEDVPEDWLCPECGVGKEDFDMIEIE</sequence>
<dbReference type="PROSITE" id="PS50903">
    <property type="entry name" value="RUBREDOXIN_LIKE"/>
    <property type="match status" value="1"/>
</dbReference>
<dbReference type="InterPro" id="IPR050526">
    <property type="entry name" value="Rubredoxin_ET"/>
</dbReference>
<comment type="cofactor">
    <cofactor evidence="8 9">
        <name>Fe(3+)</name>
        <dbReference type="ChEBI" id="CHEBI:29034"/>
    </cofactor>
    <text evidence="8 9">Binds 1 Fe(3+) ion per subunit.</text>
</comment>
<dbReference type="InterPro" id="IPR018527">
    <property type="entry name" value="Rubredoxin_Fe_BS"/>
</dbReference>
<dbReference type="InterPro" id="IPR024922">
    <property type="entry name" value="Rubredoxin"/>
</dbReference>
<protein>
    <recommendedName>
        <fullName evidence="8">Rubredoxin</fullName>
    </recommendedName>
</protein>
<dbReference type="Proteomes" id="UP000711391">
    <property type="component" value="Unassembled WGS sequence"/>
</dbReference>
<evidence type="ECO:0000256" key="6">
    <source>
        <dbReference type="ARBA" id="ARBA00022982"/>
    </source>
</evidence>
<evidence type="ECO:0000256" key="7">
    <source>
        <dbReference type="ARBA" id="ARBA00023004"/>
    </source>
</evidence>
<evidence type="ECO:0000256" key="2">
    <source>
        <dbReference type="ARBA" id="ARBA00004933"/>
    </source>
</evidence>
<dbReference type="Gene3D" id="2.20.28.10">
    <property type="match status" value="1"/>
</dbReference>
<dbReference type="InterPro" id="IPR024935">
    <property type="entry name" value="Rubredoxin_dom"/>
</dbReference>
<reference evidence="11" key="1">
    <citation type="submission" date="2020-10" db="EMBL/GenBank/DDBJ databases">
        <title>Microbiome of the Black Sea water column analyzed by genome centric metagenomics.</title>
        <authorList>
            <person name="Cabello-Yeves P.J."/>
            <person name="Callieri C."/>
            <person name="Picazo A."/>
            <person name="Mehrshad M."/>
            <person name="Haro-Moreno J.M."/>
            <person name="Roda-Garcia J."/>
            <person name="Dzembekova N."/>
            <person name="Slabakova V."/>
            <person name="Slabakova N."/>
            <person name="Moncheva S."/>
            <person name="Rodriguez-Valera F."/>
        </authorList>
    </citation>
    <scope>NUCLEOTIDE SEQUENCE</scope>
    <source>
        <strain evidence="11">BS307-5m-G50</strain>
    </source>
</reference>
<feature type="domain" description="Rubredoxin-like" evidence="10">
    <location>
        <begin position="3"/>
        <end position="54"/>
    </location>
</feature>
<name>A0A937LIT0_9GAMM</name>
<dbReference type="PRINTS" id="PR00163">
    <property type="entry name" value="RUBREDOXIN"/>
</dbReference>
<keyword evidence="5 8" id="KW-0479">Metal-binding</keyword>
<feature type="binding site" evidence="9">
    <location>
        <position position="8"/>
    </location>
    <ligand>
        <name>Fe cation</name>
        <dbReference type="ChEBI" id="CHEBI:24875"/>
    </ligand>
</feature>
<dbReference type="CDD" id="cd00730">
    <property type="entry name" value="rubredoxin"/>
    <property type="match status" value="1"/>
</dbReference>
<keyword evidence="7 8" id="KW-0408">Iron</keyword>
<dbReference type="PIRSF" id="PIRSF000071">
    <property type="entry name" value="Rubredoxin"/>
    <property type="match status" value="1"/>
</dbReference>
<dbReference type="GO" id="GO:0005506">
    <property type="term" value="F:iron ion binding"/>
    <property type="evidence" value="ECO:0007669"/>
    <property type="project" value="InterPro"/>
</dbReference>
<dbReference type="PANTHER" id="PTHR47627">
    <property type="entry name" value="RUBREDOXIN"/>
    <property type="match status" value="1"/>
</dbReference>
<dbReference type="GO" id="GO:0009055">
    <property type="term" value="F:electron transfer activity"/>
    <property type="evidence" value="ECO:0007669"/>
    <property type="project" value="InterPro"/>
</dbReference>
<evidence type="ECO:0000256" key="4">
    <source>
        <dbReference type="ARBA" id="ARBA00022448"/>
    </source>
</evidence>
<dbReference type="FunFam" id="2.20.28.10:FF:000001">
    <property type="entry name" value="Rubredoxin"/>
    <property type="match status" value="1"/>
</dbReference>
<evidence type="ECO:0000256" key="3">
    <source>
        <dbReference type="ARBA" id="ARBA00005337"/>
    </source>
</evidence>
<dbReference type="AlphaFoldDB" id="A0A937LIT0"/>
<dbReference type="EMBL" id="JADHQD010000012">
    <property type="protein sequence ID" value="MBL6818333.1"/>
    <property type="molecule type" value="Genomic_DNA"/>
</dbReference>
<dbReference type="PROSITE" id="PS00202">
    <property type="entry name" value="RUBREDOXIN"/>
    <property type="match status" value="1"/>
</dbReference>
<feature type="binding site" evidence="9">
    <location>
        <position position="11"/>
    </location>
    <ligand>
        <name>Fe cation</name>
        <dbReference type="ChEBI" id="CHEBI:24875"/>
    </ligand>
</feature>
<accession>A0A937LIT0</accession>
<dbReference type="PANTHER" id="PTHR47627:SF1">
    <property type="entry name" value="RUBREDOXIN-1-RELATED"/>
    <property type="match status" value="1"/>
</dbReference>
<evidence type="ECO:0000256" key="5">
    <source>
        <dbReference type="ARBA" id="ARBA00022723"/>
    </source>
</evidence>